<feature type="region of interest" description="Disordered" evidence="1">
    <location>
        <begin position="1"/>
        <end position="105"/>
    </location>
</feature>
<evidence type="ECO:0000256" key="1">
    <source>
        <dbReference type="SAM" id="MobiDB-lite"/>
    </source>
</evidence>
<dbReference type="AlphaFoldDB" id="A0A8R7VIL2"/>
<organism evidence="2 3">
    <name type="scientific">Triticum urartu</name>
    <name type="common">Red wild einkorn</name>
    <name type="synonym">Crithodium urartu</name>
    <dbReference type="NCBI Taxonomy" id="4572"/>
    <lineage>
        <taxon>Eukaryota</taxon>
        <taxon>Viridiplantae</taxon>
        <taxon>Streptophyta</taxon>
        <taxon>Embryophyta</taxon>
        <taxon>Tracheophyta</taxon>
        <taxon>Spermatophyta</taxon>
        <taxon>Magnoliopsida</taxon>
        <taxon>Liliopsida</taxon>
        <taxon>Poales</taxon>
        <taxon>Poaceae</taxon>
        <taxon>BOP clade</taxon>
        <taxon>Pooideae</taxon>
        <taxon>Triticodae</taxon>
        <taxon>Triticeae</taxon>
        <taxon>Triticinae</taxon>
        <taxon>Triticum</taxon>
    </lineage>
</organism>
<proteinExistence type="predicted"/>
<dbReference type="Gramene" id="TuG1812S0003199300.01.T01">
    <property type="protein sequence ID" value="TuG1812S0003199300.01.T01"/>
    <property type="gene ID" value="TuG1812S0003199300.01"/>
</dbReference>
<dbReference type="Proteomes" id="UP000015106">
    <property type="component" value="Unassembled WGS sequence"/>
</dbReference>
<reference evidence="2" key="2">
    <citation type="submission" date="2022-06" db="UniProtKB">
        <authorList>
            <consortium name="EnsemblPlants"/>
        </authorList>
    </citation>
    <scope>IDENTIFICATION</scope>
</reference>
<reference evidence="3" key="1">
    <citation type="journal article" date="2013" name="Nature">
        <title>Draft genome of the wheat A-genome progenitor Triticum urartu.</title>
        <authorList>
            <person name="Ling H.Q."/>
            <person name="Zhao S."/>
            <person name="Liu D."/>
            <person name="Wang J."/>
            <person name="Sun H."/>
            <person name="Zhang C."/>
            <person name="Fan H."/>
            <person name="Li D."/>
            <person name="Dong L."/>
            <person name="Tao Y."/>
            <person name="Gao C."/>
            <person name="Wu H."/>
            <person name="Li Y."/>
            <person name="Cui Y."/>
            <person name="Guo X."/>
            <person name="Zheng S."/>
            <person name="Wang B."/>
            <person name="Yu K."/>
            <person name="Liang Q."/>
            <person name="Yang W."/>
            <person name="Lou X."/>
            <person name="Chen J."/>
            <person name="Feng M."/>
            <person name="Jian J."/>
            <person name="Zhang X."/>
            <person name="Luo G."/>
            <person name="Jiang Y."/>
            <person name="Liu J."/>
            <person name="Wang Z."/>
            <person name="Sha Y."/>
            <person name="Zhang B."/>
            <person name="Wu H."/>
            <person name="Tang D."/>
            <person name="Shen Q."/>
            <person name="Xue P."/>
            <person name="Zou S."/>
            <person name="Wang X."/>
            <person name="Liu X."/>
            <person name="Wang F."/>
            <person name="Yang Y."/>
            <person name="An X."/>
            <person name="Dong Z."/>
            <person name="Zhang K."/>
            <person name="Zhang X."/>
            <person name="Luo M.C."/>
            <person name="Dvorak J."/>
            <person name="Tong Y."/>
            <person name="Wang J."/>
            <person name="Yang H."/>
            <person name="Li Z."/>
            <person name="Wang D."/>
            <person name="Zhang A."/>
            <person name="Wang J."/>
        </authorList>
    </citation>
    <scope>NUCLEOTIDE SEQUENCE</scope>
    <source>
        <strain evidence="3">cv. G1812</strain>
    </source>
</reference>
<protein>
    <submittedName>
        <fullName evidence="2">Uncharacterized protein</fullName>
    </submittedName>
</protein>
<accession>A0A8R7VIL2</accession>
<evidence type="ECO:0000313" key="3">
    <source>
        <dbReference type="Proteomes" id="UP000015106"/>
    </source>
</evidence>
<evidence type="ECO:0000313" key="2">
    <source>
        <dbReference type="EnsemblPlants" id="TuG1812S0003199300.01.T01"/>
    </source>
</evidence>
<name>A0A8R7VIL2_TRIUA</name>
<dbReference type="EnsemblPlants" id="TuG1812S0003199300.01.T01">
    <property type="protein sequence ID" value="TuG1812S0003199300.01.T01"/>
    <property type="gene ID" value="TuG1812S0003199300.01"/>
</dbReference>
<feature type="compositionally biased region" description="Pro residues" evidence="1">
    <location>
        <begin position="13"/>
        <end position="24"/>
    </location>
</feature>
<keyword evidence="3" id="KW-1185">Reference proteome</keyword>
<sequence length="105" mass="11253">AATHCLISLLRPTSPPALPSPPPTSRLRRLPDPPHPPCVHPSRVPSLTLHAAPRCATRSGWLRRRPPNPMTVKHSPRSPGTAELSHPARSGARSHQSPPATLPHG</sequence>